<protein>
    <recommendedName>
        <fullName evidence="1">diguanylate cyclase</fullName>
        <ecNumber evidence="1">2.7.7.65</ecNumber>
    </recommendedName>
</protein>
<dbReference type="PROSITE" id="PS50887">
    <property type="entry name" value="GGDEF"/>
    <property type="match status" value="1"/>
</dbReference>
<dbReference type="OrthoDB" id="8401841at2"/>
<dbReference type="PANTHER" id="PTHR45138">
    <property type="entry name" value="REGULATORY COMPONENTS OF SENSORY TRANSDUCTION SYSTEM"/>
    <property type="match status" value="1"/>
</dbReference>
<dbReference type="SMART" id="SM00267">
    <property type="entry name" value="GGDEF"/>
    <property type="match status" value="1"/>
</dbReference>
<dbReference type="Gene3D" id="3.30.70.270">
    <property type="match status" value="1"/>
</dbReference>
<sequence>MREAAGFVQQSASFALLCRVVTVQPGRLMHLDLATILILHPLSLTVGALCFLYLRFGSQRSHGLGKMAVASLVLAVASVLAGASEQGFVAYETWTYLTTIVTPVAYVLMLVGLSDVITEDRAGRLWWVLLVPVGIAVAALVTAFPLERLYRGAVFLICMGGFSAASAALVMWDPKRQRLTSRFGLAAAFGAKAVTAAVTFVALVLPDSVQMTPAAAFLVLILSQFAIAMFVLILVQERAEQRLIALTETDSLTGIRNRHWMMDRLPREAPVGSAYVIIDIDHFKQVNDRLGHLAGDEVLTSVAQAMTRHLGRNAILARMGGEEFGLYLPAATEADAVQAAEQLRLAIASLSIAHEGTPITVTLSAGVAVAPKTMSFTQLIGRADEALYAAKRGGRNRVVLARFESITHAMILPELDLAMAAKPA</sequence>
<feature type="transmembrane region" description="Helical" evidence="3">
    <location>
        <begin position="33"/>
        <end position="56"/>
    </location>
</feature>
<proteinExistence type="predicted"/>
<dbReference type="EMBL" id="ALJF01000006">
    <property type="protein sequence ID" value="EKF60085.1"/>
    <property type="molecule type" value="Genomic_DNA"/>
</dbReference>
<dbReference type="GO" id="GO:0052621">
    <property type="term" value="F:diguanylate cyclase activity"/>
    <property type="evidence" value="ECO:0007669"/>
    <property type="project" value="UniProtKB-EC"/>
</dbReference>
<dbReference type="GO" id="GO:0043709">
    <property type="term" value="P:cell adhesion involved in single-species biofilm formation"/>
    <property type="evidence" value="ECO:0007669"/>
    <property type="project" value="TreeGrafter"/>
</dbReference>
<dbReference type="RefSeq" id="WP_006725656.1">
    <property type="nucleotide sequence ID" value="NZ_ALJF01000006.1"/>
</dbReference>
<feature type="transmembrane region" description="Helical" evidence="3">
    <location>
        <begin position="152"/>
        <end position="172"/>
    </location>
</feature>
<dbReference type="PANTHER" id="PTHR45138:SF9">
    <property type="entry name" value="DIGUANYLATE CYCLASE DGCM-RELATED"/>
    <property type="match status" value="1"/>
</dbReference>
<dbReference type="AlphaFoldDB" id="K2Q4H1"/>
<dbReference type="InterPro" id="IPR050469">
    <property type="entry name" value="Diguanylate_Cyclase"/>
</dbReference>
<comment type="caution">
    <text evidence="5">The sequence shown here is derived from an EMBL/GenBank/DDBJ whole genome shotgun (WGS) entry which is preliminary data.</text>
</comment>
<evidence type="ECO:0000313" key="5">
    <source>
        <dbReference type="EMBL" id="EKF60085.1"/>
    </source>
</evidence>
<accession>K2Q4H1</accession>
<dbReference type="Pfam" id="PF00990">
    <property type="entry name" value="GGDEF"/>
    <property type="match status" value="1"/>
</dbReference>
<dbReference type="InterPro" id="IPR029787">
    <property type="entry name" value="Nucleotide_cyclase"/>
</dbReference>
<feature type="transmembrane region" description="Helical" evidence="3">
    <location>
        <begin position="94"/>
        <end position="113"/>
    </location>
</feature>
<gene>
    <name evidence="5" type="ORF">QWE_08321</name>
</gene>
<dbReference type="STRING" id="1156935.QWE_08321"/>
<comment type="catalytic activity">
    <reaction evidence="2">
        <text>2 GTP = 3',3'-c-di-GMP + 2 diphosphate</text>
        <dbReference type="Rhea" id="RHEA:24898"/>
        <dbReference type="ChEBI" id="CHEBI:33019"/>
        <dbReference type="ChEBI" id="CHEBI:37565"/>
        <dbReference type="ChEBI" id="CHEBI:58805"/>
        <dbReference type="EC" id="2.7.7.65"/>
    </reaction>
</comment>
<dbReference type="InterPro" id="IPR043128">
    <property type="entry name" value="Rev_trsase/Diguanyl_cyclase"/>
</dbReference>
<dbReference type="GO" id="GO:0005886">
    <property type="term" value="C:plasma membrane"/>
    <property type="evidence" value="ECO:0007669"/>
    <property type="project" value="TreeGrafter"/>
</dbReference>
<evidence type="ECO:0000256" key="3">
    <source>
        <dbReference type="SAM" id="Phobius"/>
    </source>
</evidence>
<keyword evidence="3" id="KW-1133">Transmembrane helix</keyword>
<dbReference type="NCBIfam" id="TIGR00254">
    <property type="entry name" value="GGDEF"/>
    <property type="match status" value="1"/>
</dbReference>
<reference evidence="5 6" key="1">
    <citation type="journal article" date="2012" name="J. Bacteriol.">
        <title>Draft Genome Sequence of Agrobacterium albertimagni Strain AOL15.</title>
        <authorList>
            <person name="Trimble W.L."/>
            <person name="Phung le T."/>
            <person name="Meyer F."/>
            <person name="Gilbert J.A."/>
            <person name="Silver S."/>
        </authorList>
    </citation>
    <scope>NUCLEOTIDE SEQUENCE [LARGE SCALE GENOMIC DNA]</scope>
    <source>
        <strain evidence="5 6">AOL15</strain>
    </source>
</reference>
<keyword evidence="3" id="KW-0472">Membrane</keyword>
<evidence type="ECO:0000313" key="6">
    <source>
        <dbReference type="Proteomes" id="UP000007123"/>
    </source>
</evidence>
<feature type="transmembrane region" description="Helical" evidence="3">
    <location>
        <begin position="125"/>
        <end position="146"/>
    </location>
</feature>
<feature type="transmembrane region" description="Helical" evidence="3">
    <location>
        <begin position="211"/>
        <end position="235"/>
    </location>
</feature>
<dbReference type="SUPFAM" id="SSF55073">
    <property type="entry name" value="Nucleotide cyclase"/>
    <property type="match status" value="1"/>
</dbReference>
<organism evidence="5 6">
    <name type="scientific">Agrobacterium albertimagni AOL15</name>
    <dbReference type="NCBI Taxonomy" id="1156935"/>
    <lineage>
        <taxon>Bacteria</taxon>
        <taxon>Pseudomonadati</taxon>
        <taxon>Pseudomonadota</taxon>
        <taxon>Alphaproteobacteria</taxon>
        <taxon>Hyphomicrobiales</taxon>
        <taxon>Rhizobiaceae</taxon>
        <taxon>Rhizobium/Agrobacterium group</taxon>
        <taxon>Agrobacterium</taxon>
    </lineage>
</organism>
<keyword evidence="6" id="KW-1185">Reference proteome</keyword>
<dbReference type="CDD" id="cd01949">
    <property type="entry name" value="GGDEF"/>
    <property type="match status" value="1"/>
</dbReference>
<dbReference type="PATRIC" id="fig|1156935.5.peg.1674"/>
<feature type="domain" description="GGDEF" evidence="4">
    <location>
        <begin position="271"/>
        <end position="403"/>
    </location>
</feature>
<feature type="transmembrane region" description="Helical" evidence="3">
    <location>
        <begin position="68"/>
        <end position="88"/>
    </location>
</feature>
<dbReference type="FunFam" id="3.30.70.270:FF:000001">
    <property type="entry name" value="Diguanylate cyclase domain protein"/>
    <property type="match status" value="1"/>
</dbReference>
<dbReference type="EC" id="2.7.7.65" evidence="1"/>
<dbReference type="Proteomes" id="UP000007123">
    <property type="component" value="Unassembled WGS sequence"/>
</dbReference>
<name>K2Q4H1_9HYPH</name>
<dbReference type="InterPro" id="IPR000160">
    <property type="entry name" value="GGDEF_dom"/>
</dbReference>
<evidence type="ECO:0000259" key="4">
    <source>
        <dbReference type="PROSITE" id="PS50887"/>
    </source>
</evidence>
<dbReference type="eggNOG" id="COG3706">
    <property type="taxonomic scope" value="Bacteria"/>
</dbReference>
<evidence type="ECO:0000256" key="2">
    <source>
        <dbReference type="ARBA" id="ARBA00034247"/>
    </source>
</evidence>
<dbReference type="GO" id="GO:1902201">
    <property type="term" value="P:negative regulation of bacterial-type flagellum-dependent cell motility"/>
    <property type="evidence" value="ECO:0007669"/>
    <property type="project" value="TreeGrafter"/>
</dbReference>
<keyword evidence="3" id="KW-0812">Transmembrane</keyword>
<feature type="transmembrane region" description="Helical" evidence="3">
    <location>
        <begin position="184"/>
        <end position="205"/>
    </location>
</feature>
<evidence type="ECO:0000256" key="1">
    <source>
        <dbReference type="ARBA" id="ARBA00012528"/>
    </source>
</evidence>